<dbReference type="AlphaFoldDB" id="U1GFB6"/>
<evidence type="ECO:0000313" key="2">
    <source>
        <dbReference type="Proteomes" id="UP000019373"/>
    </source>
</evidence>
<dbReference type="GeneID" id="19239222"/>
<dbReference type="HOGENOM" id="CLU_1796455_0_0_1"/>
<accession>U1GFB6</accession>
<dbReference type="eggNOG" id="ENOG502SUTT">
    <property type="taxonomic scope" value="Eukaryota"/>
</dbReference>
<sequence length="144" mass="16171">MALYPQILPALEIKCGPQNFACSGTGLIKKVYSCFYSNIQAFFPLIEPKRTKAGKIAVRQPHVLRRAREWWKARCAFRGLSQAGTIANMQDRLRGSATGTLMTAELQEVQSRLNSEYLTPNAAAQDAKWLALKRNEARAVMDLR</sequence>
<gene>
    <name evidence="1" type="ORF">EPUS_04190</name>
</gene>
<proteinExistence type="predicted"/>
<dbReference type="OrthoDB" id="4630416at2759"/>
<keyword evidence="2" id="KW-1185">Reference proteome</keyword>
<organism evidence="1 2">
    <name type="scientific">Endocarpon pusillum (strain Z07020 / HMAS-L-300199)</name>
    <name type="common">Lichen-forming fungus</name>
    <dbReference type="NCBI Taxonomy" id="1263415"/>
    <lineage>
        <taxon>Eukaryota</taxon>
        <taxon>Fungi</taxon>
        <taxon>Dikarya</taxon>
        <taxon>Ascomycota</taxon>
        <taxon>Pezizomycotina</taxon>
        <taxon>Eurotiomycetes</taxon>
        <taxon>Chaetothyriomycetidae</taxon>
        <taxon>Verrucariales</taxon>
        <taxon>Verrucariaceae</taxon>
        <taxon>Endocarpon</taxon>
    </lineage>
</organism>
<dbReference type="RefSeq" id="XP_007786373.1">
    <property type="nucleotide sequence ID" value="XM_007788183.1"/>
</dbReference>
<reference evidence="2" key="1">
    <citation type="journal article" date="2014" name="BMC Genomics">
        <title>Genome characteristics reveal the impact of lichenization on lichen-forming fungus Endocarpon pusillum Hedwig (Verrucariales, Ascomycota).</title>
        <authorList>
            <person name="Wang Y.-Y."/>
            <person name="Liu B."/>
            <person name="Zhang X.-Y."/>
            <person name="Zhou Q.-M."/>
            <person name="Zhang T."/>
            <person name="Li H."/>
            <person name="Yu Y.-F."/>
            <person name="Zhang X.-L."/>
            <person name="Hao X.-Y."/>
            <person name="Wang M."/>
            <person name="Wang L."/>
            <person name="Wei J.-C."/>
        </authorList>
    </citation>
    <scope>NUCLEOTIDE SEQUENCE [LARGE SCALE GENOMIC DNA]</scope>
    <source>
        <strain evidence="2">Z07020 / HMAS-L-300199</strain>
    </source>
</reference>
<name>U1GFB6_ENDPU</name>
<protein>
    <submittedName>
        <fullName evidence="1">Uncharacterized protein</fullName>
    </submittedName>
</protein>
<dbReference type="Proteomes" id="UP000019373">
    <property type="component" value="Unassembled WGS sequence"/>
</dbReference>
<dbReference type="EMBL" id="KE720769">
    <property type="protein sequence ID" value="ERF76332.1"/>
    <property type="molecule type" value="Genomic_DNA"/>
</dbReference>
<evidence type="ECO:0000313" key="1">
    <source>
        <dbReference type="EMBL" id="ERF76332.1"/>
    </source>
</evidence>